<gene>
    <name evidence="2" type="ORF">M427DRAFT_138152</name>
</gene>
<evidence type="ECO:0000256" key="1">
    <source>
        <dbReference type="SAM" id="MobiDB-lite"/>
    </source>
</evidence>
<accession>A0A139A430</accession>
<feature type="region of interest" description="Disordered" evidence="1">
    <location>
        <begin position="32"/>
        <end position="69"/>
    </location>
</feature>
<feature type="compositionally biased region" description="Low complexity" evidence="1">
    <location>
        <begin position="32"/>
        <end position="45"/>
    </location>
</feature>
<protein>
    <submittedName>
        <fullName evidence="2">Uncharacterized protein</fullName>
    </submittedName>
</protein>
<organism evidence="2 3">
    <name type="scientific">Gonapodya prolifera (strain JEL478)</name>
    <name type="common">Monoblepharis prolifera</name>
    <dbReference type="NCBI Taxonomy" id="1344416"/>
    <lineage>
        <taxon>Eukaryota</taxon>
        <taxon>Fungi</taxon>
        <taxon>Fungi incertae sedis</taxon>
        <taxon>Chytridiomycota</taxon>
        <taxon>Chytridiomycota incertae sedis</taxon>
        <taxon>Monoblepharidomycetes</taxon>
        <taxon>Monoblepharidales</taxon>
        <taxon>Gonapodyaceae</taxon>
        <taxon>Gonapodya</taxon>
    </lineage>
</organism>
<proteinExistence type="predicted"/>
<sequence>MYGGSAARMSSASLEEGRPTVVAPLVPVSPLSLASASGSAPTSSTEFAQGSPLALSNSPSTSQTPLSSWRPDLGRFEPAAAEADLAWALRLAAWFARASARAVGSTGPPVASATAPAIRACSSSPYTADTTIDLGLAFGSTESARLGKAGAGAPSTALSGTVADLGMFPTWSLGTPLALASKDACLDSCFAWRAWT</sequence>
<name>A0A139A430_GONPJ</name>
<evidence type="ECO:0000313" key="3">
    <source>
        <dbReference type="Proteomes" id="UP000070544"/>
    </source>
</evidence>
<feature type="compositionally biased region" description="Polar residues" evidence="1">
    <location>
        <begin position="54"/>
        <end position="67"/>
    </location>
</feature>
<keyword evidence="3" id="KW-1185">Reference proteome</keyword>
<dbReference type="EMBL" id="KQ965800">
    <property type="protein sequence ID" value="KXS11562.1"/>
    <property type="molecule type" value="Genomic_DNA"/>
</dbReference>
<dbReference type="AlphaFoldDB" id="A0A139A430"/>
<dbReference type="Proteomes" id="UP000070544">
    <property type="component" value="Unassembled WGS sequence"/>
</dbReference>
<reference evidence="2 3" key="1">
    <citation type="journal article" date="2015" name="Genome Biol. Evol.">
        <title>Phylogenomic analyses indicate that early fungi evolved digesting cell walls of algal ancestors of land plants.</title>
        <authorList>
            <person name="Chang Y."/>
            <person name="Wang S."/>
            <person name="Sekimoto S."/>
            <person name="Aerts A.L."/>
            <person name="Choi C."/>
            <person name="Clum A."/>
            <person name="LaButti K.M."/>
            <person name="Lindquist E.A."/>
            <person name="Yee Ngan C."/>
            <person name="Ohm R.A."/>
            <person name="Salamov A.A."/>
            <person name="Grigoriev I.V."/>
            <person name="Spatafora J.W."/>
            <person name="Berbee M.L."/>
        </authorList>
    </citation>
    <scope>NUCLEOTIDE SEQUENCE [LARGE SCALE GENOMIC DNA]</scope>
    <source>
        <strain evidence="2 3">JEL478</strain>
    </source>
</reference>
<evidence type="ECO:0000313" key="2">
    <source>
        <dbReference type="EMBL" id="KXS11562.1"/>
    </source>
</evidence>